<dbReference type="NCBIfam" id="TIGR01549">
    <property type="entry name" value="HAD-SF-IA-v1"/>
    <property type="match status" value="1"/>
</dbReference>
<evidence type="ECO:0000313" key="1">
    <source>
        <dbReference type="EMBL" id="RUO38967.1"/>
    </source>
</evidence>
<dbReference type="AlphaFoldDB" id="A0A7Z7ESM5"/>
<dbReference type="InterPro" id="IPR023198">
    <property type="entry name" value="PGP-like_dom2"/>
</dbReference>
<dbReference type="SFLD" id="SFLDG01129">
    <property type="entry name" value="C1.5:_HAD__Beta-PGM__Phosphata"/>
    <property type="match status" value="1"/>
</dbReference>
<dbReference type="InterPro" id="IPR023214">
    <property type="entry name" value="HAD_sf"/>
</dbReference>
<dbReference type="Gene3D" id="1.10.150.240">
    <property type="entry name" value="Putative phosphatase, domain 2"/>
    <property type="match status" value="1"/>
</dbReference>
<comment type="caution">
    <text evidence="1">The sequence shown here is derived from an EMBL/GenBank/DDBJ whole genome shotgun (WGS) entry which is preliminary data.</text>
</comment>
<organism evidence="1 2">
    <name type="scientific">Pseudidiomarina aestuarii</name>
    <dbReference type="NCBI Taxonomy" id="624146"/>
    <lineage>
        <taxon>Bacteria</taxon>
        <taxon>Pseudomonadati</taxon>
        <taxon>Pseudomonadota</taxon>
        <taxon>Gammaproteobacteria</taxon>
        <taxon>Alteromonadales</taxon>
        <taxon>Idiomarinaceae</taxon>
        <taxon>Pseudidiomarina</taxon>
    </lineage>
</organism>
<dbReference type="GO" id="GO:0008253">
    <property type="term" value="F:5'-nucleotidase activity"/>
    <property type="evidence" value="ECO:0007669"/>
    <property type="project" value="InterPro"/>
</dbReference>
<reference evidence="2" key="1">
    <citation type="journal article" date="2018" name="Front. Microbiol.">
        <title>Genome-Based Analysis Reveals the Taxonomy and Diversity of the Family Idiomarinaceae.</title>
        <authorList>
            <person name="Liu Y."/>
            <person name="Lai Q."/>
            <person name="Shao Z."/>
        </authorList>
    </citation>
    <scope>NUCLEOTIDE SEQUENCE [LARGE SCALE GENOMIC DNA]</scope>
    <source>
        <strain evidence="2">KYW314</strain>
    </source>
</reference>
<accession>A0A7Z7ESM5</accession>
<dbReference type="EMBL" id="PIPR01000004">
    <property type="protein sequence ID" value="RUO38967.1"/>
    <property type="molecule type" value="Genomic_DNA"/>
</dbReference>
<dbReference type="PANTHER" id="PTHR47478:SF1">
    <property type="entry name" value="PYRIMIDINE 5'-NUCLEOTIDASE YJJG"/>
    <property type="match status" value="1"/>
</dbReference>
<dbReference type="InterPro" id="IPR036412">
    <property type="entry name" value="HAD-like_sf"/>
</dbReference>
<dbReference type="Pfam" id="PF00702">
    <property type="entry name" value="Hydrolase"/>
    <property type="match status" value="1"/>
</dbReference>
<dbReference type="InterPro" id="IPR011951">
    <property type="entry name" value="HAD-SF_hydro_IA_YjjG/PynA"/>
</dbReference>
<dbReference type="PANTHER" id="PTHR47478">
    <property type="match status" value="1"/>
</dbReference>
<dbReference type="Gene3D" id="3.40.50.1000">
    <property type="entry name" value="HAD superfamily/HAD-like"/>
    <property type="match status" value="1"/>
</dbReference>
<sequence>MIANYDWLLFDADDTLFHFDAFAGLQKMFQRYSVVFTRADYDTYQQLNKPLWDAYQAAEIDAYTLQTRRFDAWADRLQVSSEQLNSQFLQAMADICEPLPGARELVHAIKPHVNIGIITNGFTELQHVRLRRTGFDAWVDVLVISEEVGIAKPHIDIFEHAFAEMEQPPRDRVLMVGDNPHSDIQGGINAGIHTCWLNHHGAPRPRGIDPHFEVSTLAELQHLLFTAEANTL</sequence>
<evidence type="ECO:0000313" key="2">
    <source>
        <dbReference type="Proteomes" id="UP000287766"/>
    </source>
</evidence>
<dbReference type="SFLD" id="SFLDS00003">
    <property type="entry name" value="Haloacid_Dehalogenase"/>
    <property type="match status" value="1"/>
</dbReference>
<dbReference type="NCBIfam" id="TIGR02254">
    <property type="entry name" value="YjjG_YfnB"/>
    <property type="match status" value="1"/>
</dbReference>
<gene>
    <name evidence="1" type="ORF">CWE22_11105</name>
</gene>
<dbReference type="InterPro" id="IPR006439">
    <property type="entry name" value="HAD-SF_hydro_IA"/>
</dbReference>
<protein>
    <submittedName>
        <fullName evidence="1">Noncanonical pyrimidine nucleotidase, YjjG family</fullName>
    </submittedName>
</protein>
<name>A0A7Z7ESM5_9GAMM</name>
<dbReference type="Proteomes" id="UP000287766">
    <property type="component" value="Unassembled WGS sequence"/>
</dbReference>
<dbReference type="CDD" id="cd04305">
    <property type="entry name" value="HAD_Neu5Ac-Pase_like"/>
    <property type="match status" value="1"/>
</dbReference>
<dbReference type="SUPFAM" id="SSF56784">
    <property type="entry name" value="HAD-like"/>
    <property type="match status" value="1"/>
</dbReference>
<dbReference type="RefSeq" id="WP_169931566.1">
    <property type="nucleotide sequence ID" value="NZ_PIPR01000004.1"/>
</dbReference>
<dbReference type="NCBIfam" id="NF006976">
    <property type="entry name" value="PRK09449.1"/>
    <property type="match status" value="1"/>
</dbReference>
<dbReference type="InterPro" id="IPR052550">
    <property type="entry name" value="Pyrimidine_5'-ntase_YjjG"/>
</dbReference>
<keyword evidence="2" id="KW-1185">Reference proteome</keyword>
<proteinExistence type="predicted"/>